<gene>
    <name evidence="1" type="ORF">AUC60_06885</name>
</gene>
<dbReference type="Proteomes" id="UP000195440">
    <property type="component" value="Unassembled WGS sequence"/>
</dbReference>
<dbReference type="OrthoDB" id="7025668at2"/>
<sequence>MRNSSKRKILDQPPNVQRRWFAFKVIRFFRPYLEGAARSYLRIKLVISERKRSAALTEALNTTVKNFKRNKDSMHFESLEIFFNLSLFFLLAEKDLQTVKIDALTHHDKWKRNLSLRIILLIIHEWDMAKVAPAKKLQEAYKAAEISDELIKEMNVAFRKINKAHANAKSLLSLARHATIAHRDANAMLQYEIIMKIDPLSTMKVAASFYEGTDLFIKALPKVMIEASTANSLLKQLHRPTGALPL</sequence>
<proteinExistence type="predicted"/>
<evidence type="ECO:0000313" key="1">
    <source>
        <dbReference type="EMBL" id="OUM74691.1"/>
    </source>
</evidence>
<protein>
    <submittedName>
        <fullName evidence="1">Uncharacterized protein</fullName>
    </submittedName>
</protein>
<reference evidence="1 2" key="1">
    <citation type="journal article" date="2017" name="Syst. Appl. Microbiol.">
        <title>Pseudomonas caspiana sp. nov., a citrus pathogen in the Pseudomonas syringae phylogenetic group.</title>
        <authorList>
            <person name="Busquets A."/>
            <person name="Gomila M."/>
            <person name="Beiki F."/>
            <person name="Mulet M."/>
            <person name="Rahimian H."/>
            <person name="Garcia-Valdes E."/>
            <person name="Lalucat J."/>
        </authorList>
    </citation>
    <scope>NUCLEOTIDE SEQUENCE [LARGE SCALE GENOMIC DNA]</scope>
    <source>
        <strain evidence="1 2">FBF102</strain>
    </source>
</reference>
<dbReference type="EMBL" id="LOHF01000004">
    <property type="protein sequence ID" value="OUM74691.1"/>
    <property type="molecule type" value="Genomic_DNA"/>
</dbReference>
<accession>A0A1Y3P834</accession>
<organism evidence="1 2">
    <name type="scientific">Pseudomonas caspiana</name>
    <dbReference type="NCBI Taxonomy" id="1451454"/>
    <lineage>
        <taxon>Bacteria</taxon>
        <taxon>Pseudomonadati</taxon>
        <taxon>Pseudomonadota</taxon>
        <taxon>Gammaproteobacteria</taxon>
        <taxon>Pseudomonadales</taxon>
        <taxon>Pseudomonadaceae</taxon>
        <taxon>Pseudomonas</taxon>
    </lineage>
</organism>
<name>A0A1Y3P834_9PSED</name>
<dbReference type="AlphaFoldDB" id="A0A1Y3P834"/>
<dbReference type="RefSeq" id="WP_087265612.1">
    <property type="nucleotide sequence ID" value="NZ_JBJGBV010000017.1"/>
</dbReference>
<keyword evidence="2" id="KW-1185">Reference proteome</keyword>
<comment type="caution">
    <text evidence="1">The sequence shown here is derived from an EMBL/GenBank/DDBJ whole genome shotgun (WGS) entry which is preliminary data.</text>
</comment>
<evidence type="ECO:0000313" key="2">
    <source>
        <dbReference type="Proteomes" id="UP000195440"/>
    </source>
</evidence>